<keyword evidence="7" id="KW-1133">Transmembrane helix</keyword>
<comment type="similarity">
    <text evidence="2 9">Belongs to the membrane fusion protein (MFP) (TC 8.A.1) family.</text>
</comment>
<evidence type="ECO:0000259" key="11">
    <source>
        <dbReference type="Pfam" id="PF26002"/>
    </source>
</evidence>
<dbReference type="GO" id="GO:0005886">
    <property type="term" value="C:plasma membrane"/>
    <property type="evidence" value="ECO:0007669"/>
    <property type="project" value="UniProtKB-SubCell"/>
</dbReference>
<evidence type="ECO:0000256" key="6">
    <source>
        <dbReference type="ARBA" id="ARBA00022692"/>
    </source>
</evidence>
<comment type="subcellular location">
    <subcellularLocation>
        <location evidence="1 9">Cell inner membrane</location>
        <topology evidence="1 9">Single-pass membrane protein</topology>
    </subcellularLocation>
</comment>
<feature type="domain" description="CyaD-like alpha-helical hairpin" evidence="10">
    <location>
        <begin position="33"/>
        <end position="228"/>
    </location>
</feature>
<proteinExistence type="inferred from homology"/>
<dbReference type="EMBL" id="AP021857">
    <property type="protein sequence ID" value="BBO22323.1"/>
    <property type="molecule type" value="Genomic_DNA"/>
</dbReference>
<dbReference type="Gene3D" id="2.40.50.100">
    <property type="match status" value="2"/>
</dbReference>
<evidence type="ECO:0000259" key="10">
    <source>
        <dbReference type="Pfam" id="PF25988"/>
    </source>
</evidence>
<evidence type="ECO:0000256" key="4">
    <source>
        <dbReference type="ARBA" id="ARBA00022475"/>
    </source>
</evidence>
<keyword evidence="6" id="KW-0812">Transmembrane</keyword>
<dbReference type="PANTHER" id="PTHR30386:SF27">
    <property type="entry name" value="MEMBRANE FUSION PROTEIN (MFP) FAMILY PROTEIN"/>
    <property type="match status" value="1"/>
</dbReference>
<dbReference type="AlphaFoldDB" id="A0A809R3Z4"/>
<keyword evidence="5 9" id="KW-0997">Cell inner membrane</keyword>
<evidence type="ECO:0000256" key="1">
    <source>
        <dbReference type="ARBA" id="ARBA00004377"/>
    </source>
</evidence>
<gene>
    <name evidence="12" type="ORF">DSYM_30220</name>
</gene>
<dbReference type="KEGG" id="ddz:DSYM_30220"/>
<keyword evidence="8" id="KW-0472">Membrane</keyword>
<keyword evidence="3 9" id="KW-0813">Transport</keyword>
<evidence type="ECO:0000256" key="8">
    <source>
        <dbReference type="ARBA" id="ARBA00023136"/>
    </source>
</evidence>
<evidence type="ECO:0000313" key="13">
    <source>
        <dbReference type="Proteomes" id="UP000662914"/>
    </source>
</evidence>
<dbReference type="InterPro" id="IPR058982">
    <property type="entry name" value="Beta-barrel_AprE"/>
</dbReference>
<keyword evidence="4 9" id="KW-1003">Cell membrane</keyword>
<dbReference type="PRINTS" id="PR01490">
    <property type="entry name" value="RTXTOXIND"/>
</dbReference>
<reference evidence="12" key="1">
    <citation type="journal article" name="DNA Res.">
        <title>The physiological potential of anammox bacteria as revealed by their core genome structure.</title>
        <authorList>
            <person name="Okubo T."/>
            <person name="Toyoda A."/>
            <person name="Fukuhara K."/>
            <person name="Uchiyama I."/>
            <person name="Harigaya Y."/>
            <person name="Kuroiwa M."/>
            <person name="Suzuki T."/>
            <person name="Murakami Y."/>
            <person name="Suwa Y."/>
            <person name="Takami H."/>
        </authorList>
    </citation>
    <scope>NUCLEOTIDE SEQUENCE</scope>
    <source>
        <strain evidence="12">317325-3</strain>
    </source>
</reference>
<evidence type="ECO:0000256" key="7">
    <source>
        <dbReference type="ARBA" id="ARBA00022989"/>
    </source>
</evidence>
<evidence type="ECO:0000256" key="5">
    <source>
        <dbReference type="ARBA" id="ARBA00022519"/>
    </source>
</evidence>
<dbReference type="GO" id="GO:0015031">
    <property type="term" value="P:protein transport"/>
    <property type="evidence" value="ECO:0007669"/>
    <property type="project" value="InterPro"/>
</dbReference>
<dbReference type="InterPro" id="IPR010129">
    <property type="entry name" value="T1SS_HlyD"/>
</dbReference>
<protein>
    <recommendedName>
        <fullName evidence="9">Membrane fusion protein (MFP) family protein</fullName>
    </recommendedName>
</protein>
<dbReference type="Pfam" id="PF26002">
    <property type="entry name" value="Beta-barrel_AprE"/>
    <property type="match status" value="1"/>
</dbReference>
<dbReference type="InterPro" id="IPR059040">
    <property type="entry name" value="HH_CyaD-like"/>
</dbReference>
<dbReference type="Gene3D" id="1.10.287.470">
    <property type="entry name" value="Helix hairpin bin"/>
    <property type="match status" value="1"/>
</dbReference>
<dbReference type="NCBIfam" id="TIGR01843">
    <property type="entry name" value="type_I_hlyD"/>
    <property type="match status" value="1"/>
</dbReference>
<evidence type="ECO:0000256" key="9">
    <source>
        <dbReference type="RuleBase" id="RU365093"/>
    </source>
</evidence>
<evidence type="ECO:0000256" key="2">
    <source>
        <dbReference type="ARBA" id="ARBA00009477"/>
    </source>
</evidence>
<organism evidence="12 13">
    <name type="scientific">Candidatus Desulfobacillus denitrificans</name>
    <dbReference type="NCBI Taxonomy" id="2608985"/>
    <lineage>
        <taxon>Bacteria</taxon>
        <taxon>Pseudomonadati</taxon>
        <taxon>Pseudomonadota</taxon>
        <taxon>Betaproteobacteria</taxon>
        <taxon>Candidatus Desulfobacillus</taxon>
    </lineage>
</organism>
<name>A0A809R3Z4_9PROT</name>
<dbReference type="InterPro" id="IPR050739">
    <property type="entry name" value="MFP"/>
</dbReference>
<evidence type="ECO:0000256" key="3">
    <source>
        <dbReference type="ARBA" id="ARBA00022448"/>
    </source>
</evidence>
<dbReference type="Proteomes" id="UP000662914">
    <property type="component" value="Chromosome"/>
</dbReference>
<dbReference type="Pfam" id="PF25988">
    <property type="entry name" value="HH_CyaD"/>
    <property type="match status" value="1"/>
</dbReference>
<dbReference type="Gene3D" id="2.40.30.170">
    <property type="match status" value="1"/>
</dbReference>
<sequence>MGYIQPIETATVKAIKVTDGQAVEAGDVLIELDATTATADSARLGNDLTTARLQSARARAMLAAIASGKPPALERLPDMEAGRLAREQRILDGQYGEYQARLARIDADVARREAELASTREIVHKLEQTAPIARQRAQDFKDLVEKNFISKHGYLEKEQARIEQEGDLAMQRSRLKELAASLLEARSQRAALVAETRRIALDSLNEADQKATGFGNELVKAESRGKLMTLTAPVDGTVQQLAVHTVGGVVTPAQPLMVIVPKDNPIEVEAYVENKDIGFVNPGQEAVVKIETFPFTKYGTIEAKVTHVSNDAVSDEKRGLIFPARVILARATIQVENKTVNLSPGMAVTVEVKIAQRRVVEYFLSPLMQYKDESLRER</sequence>
<dbReference type="PANTHER" id="PTHR30386">
    <property type="entry name" value="MEMBRANE FUSION SUBUNIT OF EMRAB-TOLC MULTIDRUG EFFLUX PUMP"/>
    <property type="match status" value="1"/>
</dbReference>
<feature type="domain" description="AprE-like beta-barrel" evidence="11">
    <location>
        <begin position="267"/>
        <end position="354"/>
    </location>
</feature>
<accession>A0A809R3Z4</accession>
<evidence type="ECO:0000313" key="12">
    <source>
        <dbReference type="EMBL" id="BBO22323.1"/>
    </source>
</evidence>